<dbReference type="AlphaFoldDB" id="A0AAN9KQI3"/>
<name>A0AAN9KQI3_CLITE</name>
<reference evidence="1 2" key="1">
    <citation type="submission" date="2024-01" db="EMBL/GenBank/DDBJ databases">
        <title>The genomes of 5 underutilized Papilionoideae crops provide insights into root nodulation and disease resistance.</title>
        <authorList>
            <person name="Yuan L."/>
        </authorList>
    </citation>
    <scope>NUCLEOTIDE SEQUENCE [LARGE SCALE GENOMIC DNA]</scope>
    <source>
        <strain evidence="1">LY-2023</strain>
        <tissue evidence="1">Leaf</tissue>
    </source>
</reference>
<protein>
    <submittedName>
        <fullName evidence="1">Uncharacterized protein</fullName>
    </submittedName>
</protein>
<evidence type="ECO:0000313" key="2">
    <source>
        <dbReference type="Proteomes" id="UP001359559"/>
    </source>
</evidence>
<accession>A0AAN9KQI3</accession>
<proteinExistence type="predicted"/>
<organism evidence="1 2">
    <name type="scientific">Clitoria ternatea</name>
    <name type="common">Butterfly pea</name>
    <dbReference type="NCBI Taxonomy" id="43366"/>
    <lineage>
        <taxon>Eukaryota</taxon>
        <taxon>Viridiplantae</taxon>
        <taxon>Streptophyta</taxon>
        <taxon>Embryophyta</taxon>
        <taxon>Tracheophyta</taxon>
        <taxon>Spermatophyta</taxon>
        <taxon>Magnoliopsida</taxon>
        <taxon>eudicotyledons</taxon>
        <taxon>Gunneridae</taxon>
        <taxon>Pentapetalae</taxon>
        <taxon>rosids</taxon>
        <taxon>fabids</taxon>
        <taxon>Fabales</taxon>
        <taxon>Fabaceae</taxon>
        <taxon>Papilionoideae</taxon>
        <taxon>50 kb inversion clade</taxon>
        <taxon>NPAAA clade</taxon>
        <taxon>indigoferoid/millettioid clade</taxon>
        <taxon>Phaseoleae</taxon>
        <taxon>Clitoria</taxon>
    </lineage>
</organism>
<dbReference type="Proteomes" id="UP001359559">
    <property type="component" value="Unassembled WGS sequence"/>
</dbReference>
<dbReference type="EMBL" id="JAYKXN010000001">
    <property type="protein sequence ID" value="KAK7320139.1"/>
    <property type="molecule type" value="Genomic_DNA"/>
</dbReference>
<sequence length="104" mass="12298">MKQDLLDFHVTGQLHLDKRQNGFQDQRRQALQGRLHHCCWGPCNADMDDWLVSSRELQLNNLRLRVYISEMKIHEHKIINSRGAQKYKIKSTTDKLPIDIKKGF</sequence>
<evidence type="ECO:0000313" key="1">
    <source>
        <dbReference type="EMBL" id="KAK7320139.1"/>
    </source>
</evidence>
<gene>
    <name evidence="1" type="ORF">RJT34_04873</name>
</gene>
<comment type="caution">
    <text evidence="1">The sequence shown here is derived from an EMBL/GenBank/DDBJ whole genome shotgun (WGS) entry which is preliminary data.</text>
</comment>
<keyword evidence="2" id="KW-1185">Reference proteome</keyword>